<dbReference type="EMBL" id="KZ293715">
    <property type="protein sequence ID" value="PBK82569.1"/>
    <property type="molecule type" value="Genomic_DNA"/>
</dbReference>
<reference evidence="2" key="1">
    <citation type="journal article" date="2017" name="Nat. Ecol. Evol.">
        <title>Genome expansion and lineage-specific genetic innovations in the forest pathogenic fungi Armillaria.</title>
        <authorList>
            <person name="Sipos G."/>
            <person name="Prasanna A.N."/>
            <person name="Walter M.C."/>
            <person name="O'Connor E."/>
            <person name="Balint B."/>
            <person name="Krizsan K."/>
            <person name="Kiss B."/>
            <person name="Hess J."/>
            <person name="Varga T."/>
            <person name="Slot J."/>
            <person name="Riley R."/>
            <person name="Boka B."/>
            <person name="Rigling D."/>
            <person name="Barry K."/>
            <person name="Lee J."/>
            <person name="Mihaltcheva S."/>
            <person name="LaButti K."/>
            <person name="Lipzen A."/>
            <person name="Waldron R."/>
            <person name="Moloney N.M."/>
            <person name="Sperisen C."/>
            <person name="Kredics L."/>
            <person name="Vagvoelgyi C."/>
            <person name="Patrignani A."/>
            <person name="Fitzpatrick D."/>
            <person name="Nagy I."/>
            <person name="Doyle S."/>
            <person name="Anderson J.B."/>
            <person name="Grigoriev I.V."/>
            <person name="Gueldener U."/>
            <person name="Muensterkoetter M."/>
            <person name="Nagy L.G."/>
        </authorList>
    </citation>
    <scope>NUCLEOTIDE SEQUENCE [LARGE SCALE GENOMIC DNA]</scope>
    <source>
        <strain evidence="2">Ar21-2</strain>
    </source>
</reference>
<dbReference type="AlphaFoldDB" id="A0A2H3CHJ4"/>
<proteinExistence type="predicted"/>
<dbReference type="OrthoDB" id="3059469at2759"/>
<dbReference type="OMA" id="PHPRING"/>
<evidence type="ECO:0000313" key="1">
    <source>
        <dbReference type="EMBL" id="PBK82569.1"/>
    </source>
</evidence>
<sequence>MNISLRGYSSSSDILNYCVSRNLRFTIAVPKSSLSAFHHDVSPQSSSLLETCSLPHKAIWMEPDLNDYKGVADLNCQYLHNVHKVLRRENAGAFIMEGGMLSFVAKYLGGPRVVERLMASPSIIVHRFHKVAIHFPEGSYYDSHYLLQEPLSNVEECTLYGYVEQYNADSHTLLPTTWIMARYFTPFLQGWMPECSEFIIEVLDGIKCRRGEALMELGWKEYIQQYLWEHDLTGTYHVMQDNTHYGQSLINARFPVSWKKIKLSDIQILEIYNNSE</sequence>
<gene>
    <name evidence="1" type="ORF">ARMGADRAFT_1090149</name>
</gene>
<protein>
    <submittedName>
        <fullName evidence="1">Uncharacterized protein</fullName>
    </submittedName>
</protein>
<accession>A0A2H3CHJ4</accession>
<dbReference type="Proteomes" id="UP000217790">
    <property type="component" value="Unassembled WGS sequence"/>
</dbReference>
<keyword evidence="2" id="KW-1185">Reference proteome</keyword>
<evidence type="ECO:0000313" key="2">
    <source>
        <dbReference type="Proteomes" id="UP000217790"/>
    </source>
</evidence>
<organism evidence="1 2">
    <name type="scientific">Armillaria gallica</name>
    <name type="common">Bulbous honey fungus</name>
    <name type="synonym">Armillaria bulbosa</name>
    <dbReference type="NCBI Taxonomy" id="47427"/>
    <lineage>
        <taxon>Eukaryota</taxon>
        <taxon>Fungi</taxon>
        <taxon>Dikarya</taxon>
        <taxon>Basidiomycota</taxon>
        <taxon>Agaricomycotina</taxon>
        <taxon>Agaricomycetes</taxon>
        <taxon>Agaricomycetidae</taxon>
        <taxon>Agaricales</taxon>
        <taxon>Marasmiineae</taxon>
        <taxon>Physalacriaceae</taxon>
        <taxon>Armillaria</taxon>
    </lineage>
</organism>
<dbReference type="InParanoid" id="A0A2H3CHJ4"/>
<name>A0A2H3CHJ4_ARMGA</name>